<dbReference type="AlphaFoldDB" id="Q0UNQ2"/>
<reference evidence="3" key="1">
    <citation type="journal article" date="2007" name="Plant Cell">
        <title>Dothideomycete-plant interactions illuminated by genome sequencing and EST analysis of the wheat pathogen Stagonospora nodorum.</title>
        <authorList>
            <person name="Hane J.K."/>
            <person name="Lowe R.G."/>
            <person name="Solomon P.S."/>
            <person name="Tan K.C."/>
            <person name="Schoch C.L."/>
            <person name="Spatafora J.W."/>
            <person name="Crous P.W."/>
            <person name="Kodira C."/>
            <person name="Birren B.W."/>
            <person name="Galagan J.E."/>
            <person name="Torriani S.F."/>
            <person name="McDonald B.A."/>
            <person name="Oliver R.P."/>
        </authorList>
    </citation>
    <scope>NUCLEOTIDE SEQUENCE [LARGE SCALE GENOMIC DNA]</scope>
    <source>
        <strain evidence="3">SN15 / ATCC MYA-4574 / FGSC 10173</strain>
    </source>
</reference>
<sequence length="106" mass="11704">MAEAIVFALSSQATDPRDRVYGVLGLVELPTWGEALRLDYDLSACPVYQQATSCISLQYALPSPSRPKTGTPPKKSPRDYHVPKRCDRKKCGSLREMNFAAGMATR</sequence>
<name>Q0UNQ2_PHANO</name>
<evidence type="ECO:0000313" key="3">
    <source>
        <dbReference type="Proteomes" id="UP000001055"/>
    </source>
</evidence>
<proteinExistence type="predicted"/>
<protein>
    <submittedName>
        <fullName evidence="2">Uncharacterized protein</fullName>
    </submittedName>
</protein>
<feature type="region of interest" description="Disordered" evidence="1">
    <location>
        <begin position="62"/>
        <end position="83"/>
    </location>
</feature>
<gene>
    <name evidence="2" type="ORF">SNOG_06612</name>
</gene>
<evidence type="ECO:0000256" key="1">
    <source>
        <dbReference type="SAM" id="MobiDB-lite"/>
    </source>
</evidence>
<accession>Q0UNQ2</accession>
<dbReference type="InParanoid" id="Q0UNQ2"/>
<dbReference type="Proteomes" id="UP000001055">
    <property type="component" value="Unassembled WGS sequence"/>
</dbReference>
<dbReference type="EMBL" id="CH445333">
    <property type="protein sequence ID" value="EAT86443.1"/>
    <property type="molecule type" value="Genomic_DNA"/>
</dbReference>
<dbReference type="KEGG" id="pno:SNOG_06612"/>
<dbReference type="GeneID" id="5973857"/>
<evidence type="ECO:0000313" key="2">
    <source>
        <dbReference type="EMBL" id="EAT86443.1"/>
    </source>
</evidence>
<organism evidence="2 3">
    <name type="scientific">Phaeosphaeria nodorum (strain SN15 / ATCC MYA-4574 / FGSC 10173)</name>
    <name type="common">Glume blotch fungus</name>
    <name type="synonym">Parastagonospora nodorum</name>
    <dbReference type="NCBI Taxonomy" id="321614"/>
    <lineage>
        <taxon>Eukaryota</taxon>
        <taxon>Fungi</taxon>
        <taxon>Dikarya</taxon>
        <taxon>Ascomycota</taxon>
        <taxon>Pezizomycotina</taxon>
        <taxon>Dothideomycetes</taxon>
        <taxon>Pleosporomycetidae</taxon>
        <taxon>Pleosporales</taxon>
        <taxon>Pleosporineae</taxon>
        <taxon>Phaeosphaeriaceae</taxon>
        <taxon>Parastagonospora</taxon>
    </lineage>
</organism>
<dbReference type="RefSeq" id="XP_001796978.1">
    <property type="nucleotide sequence ID" value="XM_001796926.1"/>
</dbReference>